<dbReference type="Gene3D" id="3.40.570.10">
    <property type="entry name" value="Extracellular Endonuclease, subunit A"/>
    <property type="match status" value="1"/>
</dbReference>
<sequence>MVRLLVHWIFLFCCVFVQAENVTDFEKCKHLFYNKQEVKGFDGTYKKVCHIQNDTHVFATLYNEDNTSPLYSAFILNSDGCESSINLASEWVDSECPPDQKINKSNYDAAKEVNSFYTSSNVYCSNRILNSHECGQVPMDHIGGSDIVVLEATFYEFQWKMFEEAVRVILGTSLTNGTVYVITGLVPSDQLPTVKSLCPFYSATDKVTTTTVPCFIWRALCFEAADPQDSFSLAFMGNNKRGAVMKPVTVKHLEHILKQQYNQTDFQIFDGCSHEKDNEMFIRLSTQVFVPELFKQVAKENFSPNARRTLETILFKGLQNTFNFHMEHILVEDISVKMEYKSWNDWFQSNEKLKANNKQTCLLQSNGTLTFEGKQQVEESNLICSLSSEKSTPWATVTADGTPCIAGDYCDVKDGRRECRTKSGIKPCCSSPCLYNSNQMAFFCKSLEQTIFCSPQYSTVTISNKPCVTNQECATYGKSYYWCFTQDGSWDYCIPPTVTGITIKGVECLSGTVCGTYGKKYTWCFIDTKSNWDYCCLSNLPNVAINGKMCRSDHKCGTYGKDYNWCYTGLDNSWDYCCIPQI</sequence>
<dbReference type="Ensembl" id="ENSECRT00000018238.1">
    <property type="protein sequence ID" value="ENSECRP00000017882.1"/>
    <property type="gene ID" value="ENSECRG00000011945.1"/>
</dbReference>
<feature type="chain" id="PRO_5034928732" evidence="1">
    <location>
        <begin position="20"/>
        <end position="582"/>
    </location>
</feature>
<feature type="signal peptide" evidence="1">
    <location>
        <begin position="1"/>
        <end position="19"/>
    </location>
</feature>
<dbReference type="RefSeq" id="XP_028677428.1">
    <property type="nucleotide sequence ID" value="XM_028821595.2"/>
</dbReference>
<dbReference type="OrthoDB" id="69221at2759"/>
<dbReference type="GeneID" id="114666658"/>
<dbReference type="PANTHER" id="PTHR21472">
    <property type="entry name" value="ENDONUCLEASE DOMAIN-CONTAINING 1 PROTEIN ENDOD1"/>
    <property type="match status" value="1"/>
</dbReference>
<reference evidence="2" key="2">
    <citation type="submission" date="2025-08" db="UniProtKB">
        <authorList>
            <consortium name="Ensembl"/>
        </authorList>
    </citation>
    <scope>IDENTIFICATION</scope>
</reference>
<evidence type="ECO:0000256" key="1">
    <source>
        <dbReference type="SAM" id="SignalP"/>
    </source>
</evidence>
<name>A0A8C4SJY3_ERPCA</name>
<organism evidence="2 3">
    <name type="scientific">Erpetoichthys calabaricus</name>
    <name type="common">Rope fish</name>
    <name type="synonym">Calamoichthys calabaricus</name>
    <dbReference type="NCBI Taxonomy" id="27687"/>
    <lineage>
        <taxon>Eukaryota</taxon>
        <taxon>Metazoa</taxon>
        <taxon>Chordata</taxon>
        <taxon>Craniata</taxon>
        <taxon>Vertebrata</taxon>
        <taxon>Euteleostomi</taxon>
        <taxon>Actinopterygii</taxon>
        <taxon>Polypteriformes</taxon>
        <taxon>Polypteridae</taxon>
        <taxon>Erpetoichthys</taxon>
    </lineage>
</organism>
<evidence type="ECO:0000313" key="2">
    <source>
        <dbReference type="Ensembl" id="ENSECRP00000017882.1"/>
    </source>
</evidence>
<reference evidence="2" key="1">
    <citation type="submission" date="2021-06" db="EMBL/GenBank/DDBJ databases">
        <authorList>
            <consortium name="Wellcome Sanger Institute Data Sharing"/>
        </authorList>
    </citation>
    <scope>NUCLEOTIDE SEQUENCE [LARGE SCALE GENOMIC DNA]</scope>
</reference>
<dbReference type="InterPro" id="IPR044925">
    <property type="entry name" value="His-Me_finger_sf"/>
</dbReference>
<gene>
    <name evidence="2" type="primary">LOC114666658</name>
</gene>
<dbReference type="InterPro" id="IPR044929">
    <property type="entry name" value="DNA/RNA_non-sp_Endonuclease_sf"/>
</dbReference>
<dbReference type="InterPro" id="IPR039015">
    <property type="entry name" value="ENDOD1"/>
</dbReference>
<proteinExistence type="predicted"/>
<reference evidence="2" key="3">
    <citation type="submission" date="2025-09" db="UniProtKB">
        <authorList>
            <consortium name="Ensembl"/>
        </authorList>
    </citation>
    <scope>IDENTIFICATION</scope>
</reference>
<protein>
    <submittedName>
        <fullName evidence="2">Uncharacterized LOC114666658</fullName>
    </submittedName>
</protein>
<keyword evidence="1" id="KW-0732">Signal</keyword>
<keyword evidence="3" id="KW-1185">Reference proteome</keyword>
<dbReference type="PANTHER" id="PTHR21472:SF30">
    <property type="entry name" value="ENDONUCLEASE DOMAIN-CONTAINING 1 PROTEIN-RELATED"/>
    <property type="match status" value="1"/>
</dbReference>
<dbReference type="AlphaFoldDB" id="A0A8C4SJY3"/>
<dbReference type="SUPFAM" id="SSF54060">
    <property type="entry name" value="His-Me finger endonucleases"/>
    <property type="match status" value="1"/>
</dbReference>
<dbReference type="GeneTree" id="ENSGT01030000234592"/>
<dbReference type="Proteomes" id="UP000694620">
    <property type="component" value="Chromosome 16"/>
</dbReference>
<evidence type="ECO:0000313" key="3">
    <source>
        <dbReference type="Proteomes" id="UP000694620"/>
    </source>
</evidence>
<accession>A0A8C4SJY3</accession>